<evidence type="ECO:0000313" key="2">
    <source>
        <dbReference type="EMBL" id="CUG86397.1"/>
    </source>
</evidence>
<proteinExistence type="predicted"/>
<dbReference type="AlphaFoldDB" id="A0A0S4J8W8"/>
<dbReference type="Gene3D" id="1.10.238.10">
    <property type="entry name" value="EF-hand"/>
    <property type="match status" value="1"/>
</dbReference>
<protein>
    <recommendedName>
        <fullName evidence="1">EF-hand domain-containing protein</fullName>
    </recommendedName>
</protein>
<accession>A0A0S4J8W8</accession>
<sequence length="108" mass="11996">DGKHFSKDEFFEIAGEVILSKEDNDKEKKLDKAYDLFDLHGSGSVSAKQLHRVLAQLNQVTERAEAGGTIDDISEESLDALIRDLDEDGLGITKNMFIDMLKDSPSIL</sequence>
<dbReference type="InterPro" id="IPR002048">
    <property type="entry name" value="EF_hand_dom"/>
</dbReference>
<dbReference type="PROSITE" id="PS50222">
    <property type="entry name" value="EF_HAND_2"/>
    <property type="match status" value="1"/>
</dbReference>
<feature type="non-terminal residue" evidence="2">
    <location>
        <position position="1"/>
    </location>
</feature>
<feature type="domain" description="EF-hand" evidence="1">
    <location>
        <begin position="25"/>
        <end position="60"/>
    </location>
</feature>
<dbReference type="SUPFAM" id="SSF47473">
    <property type="entry name" value="EF-hand"/>
    <property type="match status" value="1"/>
</dbReference>
<dbReference type="InterPro" id="IPR011992">
    <property type="entry name" value="EF-hand-dom_pair"/>
</dbReference>
<reference evidence="3" key="1">
    <citation type="submission" date="2015-09" db="EMBL/GenBank/DDBJ databases">
        <authorList>
            <consortium name="Pathogen Informatics"/>
        </authorList>
    </citation>
    <scope>NUCLEOTIDE SEQUENCE [LARGE SCALE GENOMIC DNA]</scope>
    <source>
        <strain evidence="3">Lake Konstanz</strain>
    </source>
</reference>
<dbReference type="GO" id="GO:0005509">
    <property type="term" value="F:calcium ion binding"/>
    <property type="evidence" value="ECO:0007669"/>
    <property type="project" value="InterPro"/>
</dbReference>
<evidence type="ECO:0000313" key="3">
    <source>
        <dbReference type="Proteomes" id="UP000051952"/>
    </source>
</evidence>
<name>A0A0S4J8W8_BODSA</name>
<evidence type="ECO:0000259" key="1">
    <source>
        <dbReference type="PROSITE" id="PS50222"/>
    </source>
</evidence>
<gene>
    <name evidence="2" type="ORF">BSAL_92925</name>
</gene>
<dbReference type="VEuPathDB" id="TriTrypDB:BSAL_92925"/>
<dbReference type="EMBL" id="CYKH01001287">
    <property type="protein sequence ID" value="CUG86397.1"/>
    <property type="molecule type" value="Genomic_DNA"/>
</dbReference>
<keyword evidence="3" id="KW-1185">Reference proteome</keyword>
<dbReference type="Proteomes" id="UP000051952">
    <property type="component" value="Unassembled WGS sequence"/>
</dbReference>
<organism evidence="2 3">
    <name type="scientific">Bodo saltans</name>
    <name type="common">Flagellated protozoan</name>
    <dbReference type="NCBI Taxonomy" id="75058"/>
    <lineage>
        <taxon>Eukaryota</taxon>
        <taxon>Discoba</taxon>
        <taxon>Euglenozoa</taxon>
        <taxon>Kinetoplastea</taxon>
        <taxon>Metakinetoplastina</taxon>
        <taxon>Eubodonida</taxon>
        <taxon>Bodonidae</taxon>
        <taxon>Bodo</taxon>
    </lineage>
</organism>